<evidence type="ECO:0000256" key="5">
    <source>
        <dbReference type="ARBA" id="ARBA00040457"/>
    </source>
</evidence>
<dbReference type="Pfam" id="PF00400">
    <property type="entry name" value="WD40"/>
    <property type="match status" value="3"/>
</dbReference>
<comment type="caution">
    <text evidence="9">The sequence shown here is derived from an EMBL/GenBank/DDBJ whole genome shotgun (WGS) entry which is preliminary data.</text>
</comment>
<dbReference type="InterPro" id="IPR036322">
    <property type="entry name" value="WD40_repeat_dom_sf"/>
</dbReference>
<evidence type="ECO:0000256" key="3">
    <source>
        <dbReference type="ARBA" id="ARBA00022574"/>
    </source>
</evidence>
<name>A0ABD1JUD1_9TELE</name>
<dbReference type="PROSITE" id="PS50082">
    <property type="entry name" value="WD_REPEATS_2"/>
    <property type="match status" value="2"/>
</dbReference>
<keyword evidence="4" id="KW-0677">Repeat</keyword>
<dbReference type="AlphaFoldDB" id="A0ABD1JUD1"/>
<evidence type="ECO:0000256" key="4">
    <source>
        <dbReference type="ARBA" id="ARBA00022737"/>
    </source>
</evidence>
<dbReference type="InterPro" id="IPR001680">
    <property type="entry name" value="WD40_rpt"/>
</dbReference>
<dbReference type="PANTHER" id="PTHR46853:SF1">
    <property type="entry name" value="METHYLOSOME PROTEIN 50"/>
    <property type="match status" value="1"/>
</dbReference>
<sequence>MIMDNWTSPPNAPACMDRHLMSAHYRADGALLLAASSLTYRTWLGSIWVYTDPKKAPNEGFCKTGVQTDSGVTQALWVSERGILVAMDSGDVELWELAEDERLLANRFSKQEHDHLVTSISSTAGRTHALSSSMDCSIKVWDLGEQTVISTYRAHSKPVTSVVCSPSDDALFVSCGQDGRLMLWDRRKPKPALRLAMVSPSCSATSLAWHPQQSNTVAYGDVLGRVTVKDLQTSDVQAQTMNTHKRSVTGLAYSSHSAPLLASTSEDCSVVVVNSELREIYRDARHQDFVGGVCWATGGLTDTITTVGWDHQVLHHTISQSQTASQT</sequence>
<evidence type="ECO:0000256" key="1">
    <source>
        <dbReference type="ARBA" id="ARBA00004496"/>
    </source>
</evidence>
<proteinExistence type="predicted"/>
<dbReference type="SUPFAM" id="SSF50978">
    <property type="entry name" value="WD40 repeat-like"/>
    <property type="match status" value="1"/>
</dbReference>
<evidence type="ECO:0000313" key="9">
    <source>
        <dbReference type="EMBL" id="KAL2090505.1"/>
    </source>
</evidence>
<evidence type="ECO:0000313" key="10">
    <source>
        <dbReference type="Proteomes" id="UP001591681"/>
    </source>
</evidence>
<dbReference type="PROSITE" id="PS00678">
    <property type="entry name" value="WD_REPEATS_1"/>
    <property type="match status" value="1"/>
</dbReference>
<gene>
    <name evidence="9" type="ORF">ACEWY4_012768</name>
</gene>
<dbReference type="EMBL" id="JBHFQA010000011">
    <property type="protein sequence ID" value="KAL2090505.1"/>
    <property type="molecule type" value="Genomic_DNA"/>
</dbReference>
<dbReference type="InterPro" id="IPR019775">
    <property type="entry name" value="WD40_repeat_CS"/>
</dbReference>
<evidence type="ECO:0000256" key="8">
    <source>
        <dbReference type="PROSITE-ProRule" id="PRU00221"/>
    </source>
</evidence>
<dbReference type="PROSITE" id="PS50294">
    <property type="entry name" value="WD_REPEATS_REGION"/>
    <property type="match status" value="1"/>
</dbReference>
<dbReference type="Gene3D" id="2.130.10.10">
    <property type="entry name" value="YVTN repeat-like/Quinoprotein amine dehydrogenase"/>
    <property type="match status" value="1"/>
</dbReference>
<evidence type="ECO:0000256" key="7">
    <source>
        <dbReference type="ARBA" id="ARBA00041769"/>
    </source>
</evidence>
<dbReference type="InterPro" id="IPR052139">
    <property type="entry name" value="Methylosome_Comp_WDR77"/>
</dbReference>
<evidence type="ECO:0000256" key="6">
    <source>
        <dbReference type="ARBA" id="ARBA00041554"/>
    </source>
</evidence>
<organism evidence="9 10">
    <name type="scientific">Coilia grayii</name>
    <name type="common">Gray's grenadier anchovy</name>
    <dbReference type="NCBI Taxonomy" id="363190"/>
    <lineage>
        <taxon>Eukaryota</taxon>
        <taxon>Metazoa</taxon>
        <taxon>Chordata</taxon>
        <taxon>Craniata</taxon>
        <taxon>Vertebrata</taxon>
        <taxon>Euteleostomi</taxon>
        <taxon>Actinopterygii</taxon>
        <taxon>Neopterygii</taxon>
        <taxon>Teleostei</taxon>
        <taxon>Clupei</taxon>
        <taxon>Clupeiformes</taxon>
        <taxon>Clupeoidei</taxon>
        <taxon>Engraulidae</taxon>
        <taxon>Coilinae</taxon>
        <taxon>Coilia</taxon>
    </lineage>
</organism>
<dbReference type="SMART" id="SM00320">
    <property type="entry name" value="WD40"/>
    <property type="match status" value="4"/>
</dbReference>
<keyword evidence="2" id="KW-0963">Cytoplasm</keyword>
<protein>
    <recommendedName>
        <fullName evidence="5">Methylosome protein WDR77</fullName>
    </recommendedName>
    <alternativeName>
        <fullName evidence="7">Methylosome protein 50</fullName>
    </alternativeName>
    <alternativeName>
        <fullName evidence="6">WD repeat-containing protein 77</fullName>
    </alternativeName>
</protein>
<dbReference type="InterPro" id="IPR015943">
    <property type="entry name" value="WD40/YVTN_repeat-like_dom_sf"/>
</dbReference>
<feature type="repeat" description="WD" evidence="8">
    <location>
        <begin position="152"/>
        <end position="185"/>
    </location>
</feature>
<dbReference type="Proteomes" id="UP001591681">
    <property type="component" value="Unassembled WGS sequence"/>
</dbReference>
<evidence type="ECO:0000256" key="2">
    <source>
        <dbReference type="ARBA" id="ARBA00022490"/>
    </source>
</evidence>
<reference evidence="9 10" key="1">
    <citation type="submission" date="2024-09" db="EMBL/GenBank/DDBJ databases">
        <title>A chromosome-level genome assembly of Gray's grenadier anchovy, Coilia grayii.</title>
        <authorList>
            <person name="Fu Z."/>
        </authorList>
    </citation>
    <scope>NUCLEOTIDE SEQUENCE [LARGE SCALE GENOMIC DNA]</scope>
    <source>
        <strain evidence="9">G4</strain>
        <tissue evidence="9">Muscle</tissue>
    </source>
</reference>
<keyword evidence="3 8" id="KW-0853">WD repeat</keyword>
<dbReference type="PANTHER" id="PTHR46853">
    <property type="entry name" value="METHYLOSOME PROTEIN 50"/>
    <property type="match status" value="1"/>
</dbReference>
<dbReference type="GO" id="GO:0005737">
    <property type="term" value="C:cytoplasm"/>
    <property type="evidence" value="ECO:0007669"/>
    <property type="project" value="UniProtKB-SubCell"/>
</dbReference>
<keyword evidence="10" id="KW-1185">Reference proteome</keyword>
<feature type="repeat" description="WD" evidence="8">
    <location>
        <begin position="110"/>
        <end position="151"/>
    </location>
</feature>
<accession>A0ABD1JUD1</accession>
<comment type="subcellular location">
    <subcellularLocation>
        <location evidence="1">Cytoplasm</location>
    </subcellularLocation>
</comment>